<dbReference type="GO" id="GO:0050803">
    <property type="term" value="P:regulation of synapse structure or activity"/>
    <property type="evidence" value="ECO:0007669"/>
    <property type="project" value="TreeGrafter"/>
</dbReference>
<evidence type="ECO:0000256" key="1">
    <source>
        <dbReference type="ARBA" id="ARBA00004141"/>
    </source>
</evidence>
<organism evidence="5">
    <name type="scientific">Cyprideis torosa</name>
    <dbReference type="NCBI Taxonomy" id="163714"/>
    <lineage>
        <taxon>Eukaryota</taxon>
        <taxon>Metazoa</taxon>
        <taxon>Ecdysozoa</taxon>
        <taxon>Arthropoda</taxon>
        <taxon>Crustacea</taxon>
        <taxon>Oligostraca</taxon>
        <taxon>Ostracoda</taxon>
        <taxon>Podocopa</taxon>
        <taxon>Podocopida</taxon>
        <taxon>Cytherocopina</taxon>
        <taxon>Cytheroidea</taxon>
        <taxon>Cytherideidae</taxon>
        <taxon>Cyprideis</taxon>
    </lineage>
</organism>
<dbReference type="InterPro" id="IPR027378">
    <property type="entry name" value="Nucleotide_channel_N"/>
</dbReference>
<dbReference type="GO" id="GO:0030672">
    <property type="term" value="C:synaptic vesicle membrane"/>
    <property type="evidence" value="ECO:0007669"/>
    <property type="project" value="TreeGrafter"/>
</dbReference>
<name>A0A7R8WMV1_9CRUS</name>
<dbReference type="GO" id="GO:0035249">
    <property type="term" value="P:synaptic transmission, glutamatergic"/>
    <property type="evidence" value="ECO:0007669"/>
    <property type="project" value="TreeGrafter"/>
</dbReference>
<evidence type="ECO:0000313" key="5">
    <source>
        <dbReference type="EMBL" id="CAD7231987.1"/>
    </source>
</evidence>
<reference evidence="5" key="1">
    <citation type="submission" date="2020-11" db="EMBL/GenBank/DDBJ databases">
        <authorList>
            <person name="Tran Van P."/>
        </authorList>
    </citation>
    <scope>NUCLEOTIDE SEQUENCE</scope>
</reference>
<dbReference type="PANTHER" id="PTHR11662">
    <property type="entry name" value="SOLUTE CARRIER FAMILY 17"/>
    <property type="match status" value="1"/>
</dbReference>
<accession>A0A7R8WMV1</accession>
<dbReference type="PANTHER" id="PTHR11662:SF456">
    <property type="entry name" value="VESICULAR GLUTAMATE TRANSPORTER, ISOFORM A"/>
    <property type="match status" value="1"/>
</dbReference>
<keyword evidence="2" id="KW-0812">Transmembrane</keyword>
<gene>
    <name evidence="5" type="ORF">CTOB1V02_LOCUS9828</name>
</gene>
<dbReference type="InterPro" id="IPR036259">
    <property type="entry name" value="MFS_trans_sf"/>
</dbReference>
<dbReference type="InterPro" id="IPR050382">
    <property type="entry name" value="MFS_Na/Anion_cotransporter"/>
</dbReference>
<dbReference type="GO" id="GO:0005313">
    <property type="term" value="F:L-glutamate transmembrane transporter activity"/>
    <property type="evidence" value="ECO:0007669"/>
    <property type="project" value="TreeGrafter"/>
</dbReference>
<dbReference type="GO" id="GO:0098700">
    <property type="term" value="P:neurotransmitter loading into synaptic vesicle"/>
    <property type="evidence" value="ECO:0007669"/>
    <property type="project" value="TreeGrafter"/>
</dbReference>
<dbReference type="EMBL" id="OB664090">
    <property type="protein sequence ID" value="CAD7231987.1"/>
    <property type="molecule type" value="Genomic_DNA"/>
</dbReference>
<proteinExistence type="predicted"/>
<evidence type="ECO:0000256" key="4">
    <source>
        <dbReference type="ARBA" id="ARBA00023136"/>
    </source>
</evidence>
<dbReference type="SUPFAM" id="SSF103473">
    <property type="entry name" value="MFS general substrate transporter"/>
    <property type="match status" value="1"/>
</dbReference>
<dbReference type="GO" id="GO:0005326">
    <property type="term" value="F:neurotransmitter transmembrane transporter activity"/>
    <property type="evidence" value="ECO:0007669"/>
    <property type="project" value="TreeGrafter"/>
</dbReference>
<comment type="subcellular location">
    <subcellularLocation>
        <location evidence="1">Membrane</location>
        <topology evidence="1">Multi-pass membrane protein</topology>
    </subcellularLocation>
</comment>
<evidence type="ECO:0000256" key="3">
    <source>
        <dbReference type="ARBA" id="ARBA00022989"/>
    </source>
</evidence>
<sequence>MMLGAPHDGVVGVDSGVRYRIPVLNMGVNFGLIRVCDVIAGDEVSSAHSRDLNPSVDEDAFEMEARQRRVAEGGTGYSMDRERPPIRKIDMFLRPDCPCCNMSKRYTMAILVLIVHILAPTLVGAQGQKQPRTVSDFTVPEDDIGWSYSSLSPQLTSRNQTGDLGLAEYWDEGFLISFGIRCNIGVAIVEMTEVESIPFGNETTIRHPLIDWSKDTIGIIESSFFWGYLITQVPGGFLASMYPASWLFGIAIFSSSCLNMLVPTAARLHPFLAVVVRVAQGIVE</sequence>
<protein>
    <submittedName>
        <fullName evidence="5">Uncharacterized protein</fullName>
    </submittedName>
</protein>
<feature type="non-terminal residue" evidence="5">
    <location>
        <position position="1"/>
    </location>
</feature>
<dbReference type="GO" id="GO:0060076">
    <property type="term" value="C:excitatory synapse"/>
    <property type="evidence" value="ECO:0007669"/>
    <property type="project" value="TreeGrafter"/>
</dbReference>
<keyword evidence="4" id="KW-0472">Membrane</keyword>
<dbReference type="AlphaFoldDB" id="A0A7R8WMV1"/>
<evidence type="ECO:0000256" key="2">
    <source>
        <dbReference type="ARBA" id="ARBA00022692"/>
    </source>
</evidence>
<keyword evidence="3" id="KW-1133">Transmembrane helix</keyword>
<dbReference type="Gene3D" id="1.20.120.540">
    <property type="entry name" value="Voltage-gated potassium channels"/>
    <property type="match status" value="1"/>
</dbReference>
<dbReference type="OrthoDB" id="2985014at2759"/>